<organism evidence="1 2">
    <name type="scientific">Anaplasma phagocytophilum str. NCH-1</name>
    <dbReference type="NCBI Taxonomy" id="1359161"/>
    <lineage>
        <taxon>Bacteria</taxon>
        <taxon>Pseudomonadati</taxon>
        <taxon>Pseudomonadota</taxon>
        <taxon>Alphaproteobacteria</taxon>
        <taxon>Rickettsiales</taxon>
        <taxon>Anaplasmataceae</taxon>
        <taxon>Anaplasma</taxon>
        <taxon>phagocytophilum group</taxon>
    </lineage>
</organism>
<dbReference type="AlphaFoldDB" id="A0A0F3N574"/>
<gene>
    <name evidence="1" type="ORF">EPHNCH_1110</name>
</gene>
<dbReference type="EMBL" id="LANT01000008">
    <property type="protein sequence ID" value="KJV63215.1"/>
    <property type="molecule type" value="Genomic_DNA"/>
</dbReference>
<proteinExistence type="predicted"/>
<dbReference type="Proteomes" id="UP000033754">
    <property type="component" value="Unassembled WGS sequence"/>
</dbReference>
<accession>A0A0F3N574</accession>
<reference evidence="1 2" key="1">
    <citation type="submission" date="2015-01" db="EMBL/GenBank/DDBJ databases">
        <title>Genome Sequencing of Rickettsiales.</title>
        <authorList>
            <person name="Daugherty S.C."/>
            <person name="Su Q."/>
            <person name="Abolude K."/>
            <person name="Beier-Sexton M."/>
            <person name="Carlyon J.A."/>
            <person name="Carter R."/>
            <person name="Day N.P."/>
            <person name="Dumler S.J."/>
            <person name="Dyachenko V."/>
            <person name="Godinez A."/>
            <person name="Kurtti T.J."/>
            <person name="Lichay M."/>
            <person name="Mullins K.E."/>
            <person name="Ott S."/>
            <person name="Pappas-Brown V."/>
            <person name="Paris D.H."/>
            <person name="Patel P."/>
            <person name="Richards A.L."/>
            <person name="Sadzewicz L."/>
            <person name="Sears K."/>
            <person name="Seidman D."/>
            <person name="Sengamalay N."/>
            <person name="Stenos J."/>
            <person name="Tallon L.J."/>
            <person name="Vincent G."/>
            <person name="Fraser C.M."/>
            <person name="Munderloh U."/>
            <person name="Dunning-Hotopp J.C."/>
        </authorList>
    </citation>
    <scope>NUCLEOTIDE SEQUENCE [LARGE SCALE GENOMIC DNA]</scope>
    <source>
        <strain evidence="1 2">NCH-1</strain>
    </source>
</reference>
<dbReference type="PATRIC" id="fig|1359161.3.peg.1253"/>
<sequence>MLYSIYVYPKMLRGICQCWLFDPERQCLLIVVFEISSYDALSE</sequence>
<name>A0A0F3N574_ANAPH</name>
<protein>
    <submittedName>
        <fullName evidence="1">Uncharacterized protein</fullName>
    </submittedName>
</protein>
<evidence type="ECO:0000313" key="1">
    <source>
        <dbReference type="EMBL" id="KJV63215.1"/>
    </source>
</evidence>
<comment type="caution">
    <text evidence="1">The sequence shown here is derived from an EMBL/GenBank/DDBJ whole genome shotgun (WGS) entry which is preliminary data.</text>
</comment>
<evidence type="ECO:0000313" key="2">
    <source>
        <dbReference type="Proteomes" id="UP000033754"/>
    </source>
</evidence>